<comment type="caution">
    <text evidence="1">The sequence shown here is derived from an EMBL/GenBank/DDBJ whole genome shotgun (WGS) entry which is preliminary data.</text>
</comment>
<sequence>WTESGGTEVVVWGWDPKDSTNHFGYQGAIVGWPFTSGSGADCIVWLTGEEAFLECIKTVGSTKKRTSAGFWGYGQWIVQTSTQLCVVSQLPTE</sequence>
<keyword evidence="2" id="KW-1185">Reference proteome</keyword>
<organism evidence="1 2">
    <name type="scientific">Geodia barretti</name>
    <name type="common">Barrett's horny sponge</name>
    <dbReference type="NCBI Taxonomy" id="519541"/>
    <lineage>
        <taxon>Eukaryota</taxon>
        <taxon>Metazoa</taxon>
        <taxon>Porifera</taxon>
        <taxon>Demospongiae</taxon>
        <taxon>Heteroscleromorpha</taxon>
        <taxon>Tetractinellida</taxon>
        <taxon>Astrophorina</taxon>
        <taxon>Geodiidae</taxon>
        <taxon>Geodia</taxon>
    </lineage>
</organism>
<accession>A0AA35S7N0</accession>
<gene>
    <name evidence="1" type="ORF">GBAR_LOCUS14469</name>
</gene>
<name>A0AA35S7N0_GEOBA</name>
<feature type="non-terminal residue" evidence="1">
    <location>
        <position position="1"/>
    </location>
</feature>
<evidence type="ECO:0000313" key="2">
    <source>
        <dbReference type="Proteomes" id="UP001174909"/>
    </source>
</evidence>
<dbReference type="EMBL" id="CASHTH010002113">
    <property type="protein sequence ID" value="CAI8024975.1"/>
    <property type="molecule type" value="Genomic_DNA"/>
</dbReference>
<evidence type="ECO:0000313" key="1">
    <source>
        <dbReference type="EMBL" id="CAI8024975.1"/>
    </source>
</evidence>
<dbReference type="Proteomes" id="UP001174909">
    <property type="component" value="Unassembled WGS sequence"/>
</dbReference>
<dbReference type="AlphaFoldDB" id="A0AA35S7N0"/>
<proteinExistence type="predicted"/>
<reference evidence="1" key="1">
    <citation type="submission" date="2023-03" db="EMBL/GenBank/DDBJ databases">
        <authorList>
            <person name="Steffen K."/>
            <person name="Cardenas P."/>
        </authorList>
    </citation>
    <scope>NUCLEOTIDE SEQUENCE</scope>
</reference>
<protein>
    <submittedName>
        <fullName evidence="1">Uncharacterized protein</fullName>
    </submittedName>
</protein>